<evidence type="ECO:0000313" key="3">
    <source>
        <dbReference type="WBParaSite" id="sdigi.contig97.g4245.t1"/>
    </source>
</evidence>
<dbReference type="Proteomes" id="UP000887581">
    <property type="component" value="Unplaced"/>
</dbReference>
<keyword evidence="2" id="KW-1185">Reference proteome</keyword>
<evidence type="ECO:0000256" key="1">
    <source>
        <dbReference type="SAM" id="MobiDB-lite"/>
    </source>
</evidence>
<protein>
    <submittedName>
        <fullName evidence="3">AT-hook motif nuclear-localized protein</fullName>
    </submittedName>
</protein>
<proteinExistence type="predicted"/>
<dbReference type="AlphaFoldDB" id="A0A915Q8C4"/>
<reference evidence="3" key="1">
    <citation type="submission" date="2022-11" db="UniProtKB">
        <authorList>
            <consortium name="WormBaseParasite"/>
        </authorList>
    </citation>
    <scope>IDENTIFICATION</scope>
</reference>
<accession>A0A915Q8C4</accession>
<evidence type="ECO:0000313" key="2">
    <source>
        <dbReference type="Proteomes" id="UP000887581"/>
    </source>
</evidence>
<name>A0A915Q8C4_9BILA</name>
<feature type="region of interest" description="Disordered" evidence="1">
    <location>
        <begin position="64"/>
        <end position="96"/>
    </location>
</feature>
<dbReference type="WBParaSite" id="sdigi.contig97.g4245.t1">
    <property type="protein sequence ID" value="sdigi.contig97.g4245.t1"/>
    <property type="gene ID" value="sdigi.contig97.g4245"/>
</dbReference>
<sequence length="96" mass="9869">MNGIQRMSLSVTPSGIPISLGSTFVQQPPQPPPLNPTATPHLLCCCGGTSGKTGEGARAAVDGRVGTAEQQAGSGKRGRGFTAMENGTRTDDLEMR</sequence>
<organism evidence="2 3">
    <name type="scientific">Setaria digitata</name>
    <dbReference type="NCBI Taxonomy" id="48799"/>
    <lineage>
        <taxon>Eukaryota</taxon>
        <taxon>Metazoa</taxon>
        <taxon>Ecdysozoa</taxon>
        <taxon>Nematoda</taxon>
        <taxon>Chromadorea</taxon>
        <taxon>Rhabditida</taxon>
        <taxon>Spirurina</taxon>
        <taxon>Spiruromorpha</taxon>
        <taxon>Filarioidea</taxon>
        <taxon>Setariidae</taxon>
        <taxon>Setaria</taxon>
    </lineage>
</organism>